<organism evidence="4 5">
    <name type="scientific">Nocardioides exalbidus</name>
    <dbReference type="NCBI Taxonomy" id="402596"/>
    <lineage>
        <taxon>Bacteria</taxon>
        <taxon>Bacillati</taxon>
        <taxon>Actinomycetota</taxon>
        <taxon>Actinomycetes</taxon>
        <taxon>Propionibacteriales</taxon>
        <taxon>Nocardioidaceae</taxon>
        <taxon>Nocardioides</taxon>
    </lineage>
</organism>
<reference evidence="5" key="1">
    <citation type="submission" date="2016-10" db="EMBL/GenBank/DDBJ databases">
        <authorList>
            <person name="Varghese N."/>
            <person name="Submissions S."/>
        </authorList>
    </citation>
    <scope>NUCLEOTIDE SEQUENCE [LARGE SCALE GENOMIC DNA]</scope>
    <source>
        <strain evidence="5">DSM 22017</strain>
    </source>
</reference>
<dbReference type="Pfam" id="PF19803">
    <property type="entry name" value="DUF6286"/>
    <property type="match status" value="1"/>
</dbReference>
<evidence type="ECO:0000256" key="1">
    <source>
        <dbReference type="SAM" id="MobiDB-lite"/>
    </source>
</evidence>
<feature type="region of interest" description="Disordered" evidence="1">
    <location>
        <begin position="1"/>
        <end position="29"/>
    </location>
</feature>
<feature type="transmembrane region" description="Helical" evidence="2">
    <location>
        <begin position="100"/>
        <end position="122"/>
    </location>
</feature>
<evidence type="ECO:0000313" key="4">
    <source>
        <dbReference type="EMBL" id="SEB63885.1"/>
    </source>
</evidence>
<feature type="transmembrane region" description="Helical" evidence="2">
    <location>
        <begin position="53"/>
        <end position="80"/>
    </location>
</feature>
<gene>
    <name evidence="4" type="ORF">SAMN04489844_0738</name>
</gene>
<protein>
    <recommendedName>
        <fullName evidence="3">DUF6286 domain-containing protein</fullName>
    </recommendedName>
</protein>
<dbReference type="RefSeq" id="WP_090967914.1">
    <property type="nucleotide sequence ID" value="NZ_FNRT01000002.1"/>
</dbReference>
<evidence type="ECO:0000259" key="3">
    <source>
        <dbReference type="Pfam" id="PF19803"/>
    </source>
</evidence>
<feature type="domain" description="DUF6286" evidence="3">
    <location>
        <begin position="112"/>
        <end position="212"/>
    </location>
</feature>
<name>A0A1H4L0M0_9ACTN</name>
<sequence length="217" mass="22142">MTATPDTPTRNAADAHPGPAPTSDVAAPAAPDVGAEDALRAAKPPVGTGASPLFAQLIALALIGLGVVGIQALLVSLGAITDTAWISSAIEAGDGIEGDSVLVLLAGIVAVVLGLLLLPVVFRRRPRKGLALSANTGVHLRPRDLAAVLGSALEGTDTLTDVRVRATRRKVRVTATSVAAKDRNSQVEDDIDARVAPALDALERRPRLAISISNEAS</sequence>
<keyword evidence="2" id="KW-0812">Transmembrane</keyword>
<evidence type="ECO:0000313" key="5">
    <source>
        <dbReference type="Proteomes" id="UP000198742"/>
    </source>
</evidence>
<dbReference type="Proteomes" id="UP000198742">
    <property type="component" value="Unassembled WGS sequence"/>
</dbReference>
<accession>A0A1H4L0M0</accession>
<keyword evidence="5" id="KW-1185">Reference proteome</keyword>
<feature type="compositionally biased region" description="Polar residues" evidence="1">
    <location>
        <begin position="1"/>
        <end position="10"/>
    </location>
</feature>
<evidence type="ECO:0000256" key="2">
    <source>
        <dbReference type="SAM" id="Phobius"/>
    </source>
</evidence>
<dbReference type="OrthoDB" id="3825038at2"/>
<keyword evidence="2" id="KW-1133">Transmembrane helix</keyword>
<proteinExistence type="predicted"/>
<dbReference type="STRING" id="402596.SAMN04489844_0738"/>
<dbReference type="InterPro" id="IPR046253">
    <property type="entry name" value="DUF6286"/>
</dbReference>
<dbReference type="AlphaFoldDB" id="A0A1H4L0M0"/>
<keyword evidence="2" id="KW-0472">Membrane</keyword>
<dbReference type="EMBL" id="FNRT01000002">
    <property type="protein sequence ID" value="SEB63885.1"/>
    <property type="molecule type" value="Genomic_DNA"/>
</dbReference>